<dbReference type="PANTHER" id="PTHR28254:SF1">
    <property type="entry name" value="CYTOCHROME B-C1 COMPLEX SUBUNIT 10, MITOCHONDRIAL"/>
    <property type="match status" value="1"/>
</dbReference>
<evidence type="ECO:0000313" key="3">
    <source>
        <dbReference type="EMBL" id="KAF6240875.1"/>
    </source>
</evidence>
<dbReference type="GO" id="GO:0005739">
    <property type="term" value="C:mitochondrion"/>
    <property type="evidence" value="ECO:0007669"/>
    <property type="project" value="GOC"/>
</dbReference>
<dbReference type="InterPro" id="IPR019182">
    <property type="entry name" value="Cytochrome_b-c1_su10_fun"/>
</dbReference>
<evidence type="ECO:0000256" key="2">
    <source>
        <dbReference type="SAM" id="Phobius"/>
    </source>
</evidence>
<evidence type="ECO:0000313" key="4">
    <source>
        <dbReference type="Proteomes" id="UP000578531"/>
    </source>
</evidence>
<keyword evidence="4" id="KW-1185">Reference proteome</keyword>
<gene>
    <name evidence="3" type="ORF">HO173_000667</name>
</gene>
<comment type="caution">
    <text evidence="3">The sequence shown here is derived from an EMBL/GenBank/DDBJ whole genome shotgun (WGS) entry which is preliminary data.</text>
</comment>
<dbReference type="OrthoDB" id="2391627at2759"/>
<sequence>MSIMYPLGCCRAWEAEVEVKGYIDLDHRSIVATDTVVERLHGPLSSQMFKQQICSSGRSLGPRPPRHPLRNLKARLRHLQIALWAQVRLPSTPTPSIPPSTTVKPCTTNSQNRHANDTTTQLQNPTQPPGHRARASLEIVRADRPSNSPLLIPCASPPRERATEWSGMDLLMKGNSGITLGSFGVVGAIFALQFFAEVPKVRKDILQKFPVIGDYFVREIPPSDNPF</sequence>
<dbReference type="GeneID" id="59282346"/>
<evidence type="ECO:0000256" key="1">
    <source>
        <dbReference type="SAM" id="MobiDB-lite"/>
    </source>
</evidence>
<dbReference type="Pfam" id="PF09796">
    <property type="entry name" value="QCR10"/>
    <property type="match status" value="1"/>
</dbReference>
<protein>
    <recommendedName>
        <fullName evidence="5">Cytochrome b-c1 complex subunit 10</fullName>
    </recommendedName>
</protein>
<organism evidence="3 4">
    <name type="scientific">Letharia columbiana</name>
    <dbReference type="NCBI Taxonomy" id="112416"/>
    <lineage>
        <taxon>Eukaryota</taxon>
        <taxon>Fungi</taxon>
        <taxon>Dikarya</taxon>
        <taxon>Ascomycota</taxon>
        <taxon>Pezizomycotina</taxon>
        <taxon>Lecanoromycetes</taxon>
        <taxon>OSLEUM clade</taxon>
        <taxon>Lecanoromycetidae</taxon>
        <taxon>Lecanorales</taxon>
        <taxon>Lecanorineae</taxon>
        <taxon>Parmeliaceae</taxon>
        <taxon>Letharia</taxon>
    </lineage>
</organism>
<dbReference type="PANTHER" id="PTHR28254">
    <property type="entry name" value="CYTOCHROME B-C1 COMPLEX SUBUNIT 10"/>
    <property type="match status" value="1"/>
</dbReference>
<proteinExistence type="predicted"/>
<evidence type="ECO:0008006" key="5">
    <source>
        <dbReference type="Google" id="ProtNLM"/>
    </source>
</evidence>
<dbReference type="RefSeq" id="XP_037170123.1">
    <property type="nucleotide sequence ID" value="XM_037302616.1"/>
</dbReference>
<dbReference type="AlphaFoldDB" id="A0A8H6L9L9"/>
<keyword evidence="2" id="KW-1133">Transmembrane helix</keyword>
<feature type="region of interest" description="Disordered" evidence="1">
    <location>
        <begin position="90"/>
        <end position="131"/>
    </location>
</feature>
<dbReference type="Proteomes" id="UP000578531">
    <property type="component" value="Unassembled WGS sequence"/>
</dbReference>
<keyword evidence="2" id="KW-0472">Membrane</keyword>
<feature type="transmembrane region" description="Helical" evidence="2">
    <location>
        <begin position="178"/>
        <end position="196"/>
    </location>
</feature>
<keyword evidence="2" id="KW-0812">Transmembrane</keyword>
<dbReference type="GO" id="GO:0006122">
    <property type="term" value="P:mitochondrial electron transport, ubiquinol to cytochrome c"/>
    <property type="evidence" value="ECO:0007669"/>
    <property type="project" value="InterPro"/>
</dbReference>
<accession>A0A8H6L9L9</accession>
<feature type="compositionally biased region" description="Polar residues" evidence="1">
    <location>
        <begin position="103"/>
        <end position="113"/>
    </location>
</feature>
<name>A0A8H6L9L9_9LECA</name>
<dbReference type="EMBL" id="JACCJC010000002">
    <property type="protein sequence ID" value="KAF6240875.1"/>
    <property type="molecule type" value="Genomic_DNA"/>
</dbReference>
<reference evidence="3 4" key="1">
    <citation type="journal article" date="2020" name="Genomics">
        <title>Complete, high-quality genomes from long-read metagenomic sequencing of two wolf lichen thalli reveals enigmatic genome architecture.</title>
        <authorList>
            <person name="McKenzie S.K."/>
            <person name="Walston R.F."/>
            <person name="Allen J.L."/>
        </authorList>
    </citation>
    <scope>NUCLEOTIDE SEQUENCE [LARGE SCALE GENOMIC DNA]</scope>
    <source>
        <strain evidence="3">WasteWater2</strain>
    </source>
</reference>